<organism evidence="1 2">
    <name type="scientific">Arctium lappa</name>
    <name type="common">Greater burdock</name>
    <name type="synonym">Lappa major</name>
    <dbReference type="NCBI Taxonomy" id="4217"/>
    <lineage>
        <taxon>Eukaryota</taxon>
        <taxon>Viridiplantae</taxon>
        <taxon>Streptophyta</taxon>
        <taxon>Embryophyta</taxon>
        <taxon>Tracheophyta</taxon>
        <taxon>Spermatophyta</taxon>
        <taxon>Magnoliopsida</taxon>
        <taxon>eudicotyledons</taxon>
        <taxon>Gunneridae</taxon>
        <taxon>Pentapetalae</taxon>
        <taxon>asterids</taxon>
        <taxon>campanulids</taxon>
        <taxon>Asterales</taxon>
        <taxon>Asteraceae</taxon>
        <taxon>Carduoideae</taxon>
        <taxon>Cardueae</taxon>
        <taxon>Arctiinae</taxon>
        <taxon>Arctium</taxon>
    </lineage>
</organism>
<evidence type="ECO:0000313" key="1">
    <source>
        <dbReference type="EMBL" id="KAI3748386.1"/>
    </source>
</evidence>
<accession>A0ACB9DPL6</accession>
<reference evidence="2" key="1">
    <citation type="journal article" date="2022" name="Mol. Ecol. Resour.">
        <title>The genomes of chicory, endive, great burdock and yacon provide insights into Asteraceae palaeo-polyploidization history and plant inulin production.</title>
        <authorList>
            <person name="Fan W."/>
            <person name="Wang S."/>
            <person name="Wang H."/>
            <person name="Wang A."/>
            <person name="Jiang F."/>
            <person name="Liu H."/>
            <person name="Zhao H."/>
            <person name="Xu D."/>
            <person name="Zhang Y."/>
        </authorList>
    </citation>
    <scope>NUCLEOTIDE SEQUENCE [LARGE SCALE GENOMIC DNA]</scope>
    <source>
        <strain evidence="2">cv. Niubang</strain>
    </source>
</reference>
<protein>
    <submittedName>
        <fullName evidence="1">Uncharacterized protein</fullName>
    </submittedName>
</protein>
<sequence length="727" mass="79923">MESSSDRHEGGVVGFGLVGDARVSGDRKGIAVESDEGISSVVEDGVNDGGIDVRLNGEVSGSVINVDDEKIGANLVESGLDRNVSKVGEFHAIDLVVDLNCSSRKGFDHNWTKMDAGLGANGVKSNEKKANNDVEITEKEGEFGVLDLVWGKVKSHPWWPGQILDPSASTDEARKHFKKDGFLIAYFGDRSFAWNESFHIKPFRVNFPKMVKQSNSEAFCLAVDQALHEAGRRVELGLSCLCVSEEVYGKIKSQVVVNAGIKKESSRIDGGDRLSTVASFKPANVIQNVLDLAKNPFGASRLEVSTVKAQLSAFNRWKGYRQLHPNQVLDGLDTEFDDDNFGIDSMREEKVVSTVVSFKPAIVIQDILDLAKNPFGTSRLGVSTTKAQLSAFNRWKGYHQLDPNEVLDSLDSEFDEDNYGFDSMREEKAVDVEIPSGGVTKRRKLNGRGSVLRKGKHVFDAGLSPSKKVRCLSDLMSNRNPIVSVGKSKTRKAGRKQKAIVSNGTSEGIQIKTADEILQQICLAATNPMEAQHGLKSLARFSSDFRNYRLEINPQVGEDDNDVDQIEEIVHQSEATVVGGFTGVKDSYWTDRLIEINPDEQVSSDSKSLIVDSIPKPNQEISATALILKFTSLDPVPSITNLNKIFSRYGPLLELETRLMEKKNCVKLVFERRSDAETAFSSSGKFSIFGLALLSYRLDYSPKLRRTSTASRQANKKGVKSAKNDAV</sequence>
<name>A0ACB9DPL6_ARCLA</name>
<evidence type="ECO:0000313" key="2">
    <source>
        <dbReference type="Proteomes" id="UP001055879"/>
    </source>
</evidence>
<proteinExistence type="predicted"/>
<dbReference type="Proteomes" id="UP001055879">
    <property type="component" value="Linkage Group LG03"/>
</dbReference>
<reference evidence="1 2" key="2">
    <citation type="journal article" date="2022" name="Mol. Ecol. Resour.">
        <title>The genomes of chicory, endive, great burdock and yacon provide insights into Asteraceae paleo-polyploidization history and plant inulin production.</title>
        <authorList>
            <person name="Fan W."/>
            <person name="Wang S."/>
            <person name="Wang H."/>
            <person name="Wang A."/>
            <person name="Jiang F."/>
            <person name="Liu H."/>
            <person name="Zhao H."/>
            <person name="Xu D."/>
            <person name="Zhang Y."/>
        </authorList>
    </citation>
    <scope>NUCLEOTIDE SEQUENCE [LARGE SCALE GENOMIC DNA]</scope>
    <source>
        <strain evidence="2">cv. Niubang</strain>
    </source>
</reference>
<gene>
    <name evidence="1" type="ORF">L6452_11419</name>
</gene>
<comment type="caution">
    <text evidence="1">The sequence shown here is derived from an EMBL/GenBank/DDBJ whole genome shotgun (WGS) entry which is preliminary data.</text>
</comment>
<dbReference type="EMBL" id="CM042049">
    <property type="protein sequence ID" value="KAI3748386.1"/>
    <property type="molecule type" value="Genomic_DNA"/>
</dbReference>
<keyword evidence="2" id="KW-1185">Reference proteome</keyword>